<proteinExistence type="inferred from homology"/>
<organism evidence="3 4">
    <name type="scientific">Vibrio algarum</name>
    <dbReference type="NCBI Taxonomy" id="3020714"/>
    <lineage>
        <taxon>Bacteria</taxon>
        <taxon>Pseudomonadati</taxon>
        <taxon>Pseudomonadota</taxon>
        <taxon>Gammaproteobacteria</taxon>
        <taxon>Vibrionales</taxon>
        <taxon>Vibrionaceae</taxon>
        <taxon>Vibrio</taxon>
    </lineage>
</organism>
<dbReference type="PANTHER" id="PTHR38693:SF1">
    <property type="entry name" value="UBIQUINONE BIOSYNTHESIS ACCESSORY FACTOR UBIJ"/>
    <property type="match status" value="1"/>
</dbReference>
<evidence type="ECO:0000256" key="1">
    <source>
        <dbReference type="HAMAP-Rule" id="MF_02215"/>
    </source>
</evidence>
<dbReference type="InterPro" id="IPR003033">
    <property type="entry name" value="SCP2_sterol-bd_dom"/>
</dbReference>
<dbReference type="EMBL" id="JAQLOI010000001">
    <property type="protein sequence ID" value="MDB1122527.1"/>
    <property type="molecule type" value="Genomic_DNA"/>
</dbReference>
<dbReference type="Proteomes" id="UP001210678">
    <property type="component" value="Unassembled WGS sequence"/>
</dbReference>
<protein>
    <recommendedName>
        <fullName evidence="1">Ubiquinone biosynthesis accessory factor UbiJ</fullName>
    </recommendedName>
</protein>
<dbReference type="InterPro" id="IPR036527">
    <property type="entry name" value="SCP2_sterol-bd_dom_sf"/>
</dbReference>
<accession>A0ABT4YLV6</accession>
<dbReference type="SUPFAM" id="SSF55718">
    <property type="entry name" value="SCP-like"/>
    <property type="match status" value="1"/>
</dbReference>
<keyword evidence="1" id="KW-0963">Cytoplasm</keyword>
<dbReference type="RefSeq" id="WP_272132392.1">
    <property type="nucleotide sequence ID" value="NZ_JAQLOI010000001.1"/>
</dbReference>
<name>A0ABT4YLV6_9VIBR</name>
<evidence type="ECO:0000259" key="2">
    <source>
        <dbReference type="Pfam" id="PF02036"/>
    </source>
</evidence>
<sequence>MLDLGLTDQIATATIETAINAALKDNPDHGRRLNRLKGQVLQVHLIELKKKLTFVFSQQVDVLATYEGSPDCYLSLHLAVLPQLKDQNNITHLIKQEKIELEGDLKLAQQFSQLMADCKPDIEELMSRFTGDIVAHTVVQSAKDTNRWIKKQASKHQSHVAQVLTEEWKVAPSPLEVASFCDQVTDIQLVTDKLEKRFIHLLEKV</sequence>
<dbReference type="Pfam" id="PF02036">
    <property type="entry name" value="SCP2"/>
    <property type="match status" value="1"/>
</dbReference>
<comment type="caution">
    <text evidence="3">The sequence shown here is derived from an EMBL/GenBank/DDBJ whole genome shotgun (WGS) entry which is preliminary data.</text>
</comment>
<comment type="function">
    <text evidence="1">Required for ubiquinone (coenzyme Q) biosynthesis. Binds hydrophobic ubiquinone biosynthetic intermediates via its SCP2 domain and is essential for the stability of the Ubi complex. May constitute a docking platform where Ubi enzymes assemble and access their SCP2-bound polyprenyl substrates.</text>
</comment>
<comment type="pathway">
    <text evidence="1">Cofactor biosynthesis; ubiquinone biosynthesis.</text>
</comment>
<dbReference type="InterPro" id="IPR038989">
    <property type="entry name" value="UbiJ"/>
</dbReference>
<feature type="domain" description="SCP2" evidence="2">
    <location>
        <begin position="19"/>
        <end position="115"/>
    </location>
</feature>
<comment type="subcellular location">
    <subcellularLocation>
        <location evidence="1">Cytoplasm</location>
    </subcellularLocation>
</comment>
<evidence type="ECO:0000313" key="4">
    <source>
        <dbReference type="Proteomes" id="UP001210678"/>
    </source>
</evidence>
<dbReference type="PANTHER" id="PTHR38693">
    <property type="entry name" value="UBIQUINONE BIOSYNTHESIS PROTEIN UBIJ"/>
    <property type="match status" value="1"/>
</dbReference>
<keyword evidence="4" id="KW-1185">Reference proteome</keyword>
<evidence type="ECO:0000313" key="3">
    <source>
        <dbReference type="EMBL" id="MDB1122527.1"/>
    </source>
</evidence>
<keyword evidence="1" id="KW-0831">Ubiquinone biosynthesis</keyword>
<gene>
    <name evidence="1" type="primary">ubiJ</name>
    <name evidence="3" type="ORF">PGX00_01705</name>
</gene>
<comment type="similarity">
    <text evidence="1">Belongs to the UbiJ family.</text>
</comment>
<dbReference type="HAMAP" id="MF_02215">
    <property type="entry name" value="UbiJ"/>
    <property type="match status" value="1"/>
</dbReference>
<reference evidence="3 4" key="1">
    <citation type="submission" date="2023-01" db="EMBL/GenBank/DDBJ databases">
        <title>Vibrio sp. KJ40-1 sp.nov, isolated from marine algae.</title>
        <authorList>
            <person name="Butt M."/>
            <person name="Kim J.M.J."/>
            <person name="Jeon C.O.C."/>
        </authorList>
    </citation>
    <scope>NUCLEOTIDE SEQUENCE [LARGE SCALE GENOMIC DNA]</scope>
    <source>
        <strain evidence="3 4">KJ40-1</strain>
    </source>
</reference>